<dbReference type="Proteomes" id="UP000183287">
    <property type="component" value="Unassembled WGS sequence"/>
</dbReference>
<accession>A0A1I4WSI2</accession>
<reference evidence="2" key="1">
    <citation type="submission" date="2016-10" db="EMBL/GenBank/DDBJ databases">
        <authorList>
            <person name="Varghese N."/>
            <person name="Submissions S."/>
        </authorList>
    </citation>
    <scope>NUCLEOTIDE SEQUENCE [LARGE SCALE GENOMIC DNA]</scope>
    <source>
        <strain evidence="2">Nm44</strain>
    </source>
</reference>
<sequence length="48" mass="5609">MFIYHEIPKNHDKNPFNDIGFIPDQIEEVNEILSAKVGYKFSLSVEEI</sequence>
<gene>
    <name evidence="1" type="ORF">SAMN05421863_11193</name>
</gene>
<name>A0A1I4WSI2_9PROT</name>
<protein>
    <submittedName>
        <fullName evidence="1">Uncharacterized protein</fullName>
    </submittedName>
</protein>
<dbReference type="EMBL" id="FOUB01000119">
    <property type="protein sequence ID" value="SFN16791.1"/>
    <property type="molecule type" value="Genomic_DNA"/>
</dbReference>
<dbReference type="AlphaFoldDB" id="A0A1I4WSI2"/>
<evidence type="ECO:0000313" key="1">
    <source>
        <dbReference type="EMBL" id="SFN16791.1"/>
    </source>
</evidence>
<proteinExistence type="predicted"/>
<keyword evidence="2" id="KW-1185">Reference proteome</keyword>
<organism evidence="1 2">
    <name type="scientific">Nitrosomonas communis</name>
    <dbReference type="NCBI Taxonomy" id="44574"/>
    <lineage>
        <taxon>Bacteria</taxon>
        <taxon>Pseudomonadati</taxon>
        <taxon>Pseudomonadota</taxon>
        <taxon>Betaproteobacteria</taxon>
        <taxon>Nitrosomonadales</taxon>
        <taxon>Nitrosomonadaceae</taxon>
        <taxon>Nitrosomonas</taxon>
    </lineage>
</organism>
<evidence type="ECO:0000313" key="2">
    <source>
        <dbReference type="Proteomes" id="UP000183287"/>
    </source>
</evidence>
<dbReference type="RefSeq" id="WP_177198232.1">
    <property type="nucleotide sequence ID" value="NZ_FOUB01000119.1"/>
</dbReference>